<comment type="caution">
    <text evidence="1">The sequence shown here is derived from an EMBL/GenBank/DDBJ whole genome shotgun (WGS) entry which is preliminary data.</text>
</comment>
<evidence type="ECO:0000313" key="1">
    <source>
        <dbReference type="EMBL" id="OAM77697.1"/>
    </source>
</evidence>
<proteinExistence type="predicted"/>
<evidence type="ECO:0008006" key="3">
    <source>
        <dbReference type="Google" id="ProtNLM"/>
    </source>
</evidence>
<organism evidence="1 2">
    <name type="scientific">Devosia elaeis</name>
    <dbReference type="NCBI Taxonomy" id="1770058"/>
    <lineage>
        <taxon>Bacteria</taxon>
        <taxon>Pseudomonadati</taxon>
        <taxon>Pseudomonadota</taxon>
        <taxon>Alphaproteobacteria</taxon>
        <taxon>Hyphomicrobiales</taxon>
        <taxon>Devosiaceae</taxon>
        <taxon>Devosia</taxon>
    </lineage>
</organism>
<dbReference type="Pfam" id="PF06199">
    <property type="entry name" value="Phage_tail_2"/>
    <property type="match status" value="1"/>
</dbReference>
<dbReference type="RefSeq" id="WP_067454932.1">
    <property type="nucleotide sequence ID" value="NZ_LVVY01000079.1"/>
</dbReference>
<protein>
    <recommendedName>
        <fullName evidence="3">Phage tail protein</fullName>
    </recommendedName>
</protein>
<dbReference type="STRING" id="1770058.A3840_08685"/>
<gene>
    <name evidence="1" type="ORF">A3840_08685</name>
</gene>
<dbReference type="InterPro" id="IPR011855">
    <property type="entry name" value="Phgtail_TP901_1"/>
</dbReference>
<dbReference type="Proteomes" id="UP000078389">
    <property type="component" value="Unassembled WGS sequence"/>
</dbReference>
<dbReference type="OrthoDB" id="7375409at2"/>
<dbReference type="AlphaFoldDB" id="A0A178HYG4"/>
<sequence length="149" mass="15825">MAPATTTKGGKVRILLGTPGATPEDPITYGAPCGFTSKSLTLTKGLEETQVPDCLDPDKVDWIGRDAVSLSMSVSGEGVLASESVETWLDAWESIDSVPAKIEIEFPAKTIVWTGNLHVETFSAEAPNGRRVTSSVSLQSDGEMVRTVE</sequence>
<accession>A0A178HYG4</accession>
<reference evidence="1 2" key="1">
    <citation type="submission" date="2016-03" db="EMBL/GenBank/DDBJ databases">
        <title>Genome sequencing of Devosia sp. S37.</title>
        <authorList>
            <person name="Mohd Nor M."/>
        </authorList>
    </citation>
    <scope>NUCLEOTIDE SEQUENCE [LARGE SCALE GENOMIC DNA]</scope>
    <source>
        <strain evidence="1 2">S37</strain>
    </source>
</reference>
<dbReference type="EMBL" id="LVVY01000079">
    <property type="protein sequence ID" value="OAM77697.1"/>
    <property type="molecule type" value="Genomic_DNA"/>
</dbReference>
<name>A0A178HYG4_9HYPH</name>
<evidence type="ECO:0000313" key="2">
    <source>
        <dbReference type="Proteomes" id="UP000078389"/>
    </source>
</evidence>
<keyword evidence="2" id="KW-1185">Reference proteome</keyword>